<dbReference type="InterPro" id="IPR051319">
    <property type="entry name" value="Oligoribo/pAp-PDE_c-di-AMP_PDE"/>
</dbReference>
<protein>
    <submittedName>
        <fullName evidence="2">Phosphoesterase</fullName>
    </submittedName>
</protein>
<dbReference type="SUPFAM" id="SSF64182">
    <property type="entry name" value="DHH phosphoesterases"/>
    <property type="match status" value="1"/>
</dbReference>
<evidence type="ECO:0000313" key="3">
    <source>
        <dbReference type="Proteomes" id="UP000320801"/>
    </source>
</evidence>
<dbReference type="InterPro" id="IPR003156">
    <property type="entry name" value="DHHA1_dom"/>
</dbReference>
<evidence type="ECO:0000313" key="2">
    <source>
        <dbReference type="EMBL" id="TQC51611.1"/>
    </source>
</evidence>
<sequence>MKQKFEKFWSILKEYDYITLLTHKNPDGDTIGSSVAFKNIIELNLANVKEVRISGGDCPRNLEFLLDKKLELVDDEFFNKSLKVVVDTCSKKRVFDQRVEPKESLKFDHHPEEDEFMYGIGGDNWPATGQLLTEMIMELDLKTNQKALQGLAVAIITDTAYFCERNISPKTFETMVFLMSRGLEYKKTLSAIKLNQEEKSLIFDTINSMKVDQNVSYVISHKVISNDIMRPLVNQFLSLVNTEVGLVAVKQDEGHYRCSIRSIEDFDVSKIANLYGGGGHKNSSGFNIESIDVLPQIIELINKKN</sequence>
<evidence type="ECO:0000259" key="1">
    <source>
        <dbReference type="Pfam" id="PF02272"/>
    </source>
</evidence>
<dbReference type="Pfam" id="PF02272">
    <property type="entry name" value="DHHA1"/>
    <property type="match status" value="1"/>
</dbReference>
<dbReference type="AlphaFoldDB" id="A0A507SK31"/>
<reference evidence="2 3" key="1">
    <citation type="submission" date="2019-03" db="EMBL/GenBank/DDBJ databases">
        <title>Characterization of a novel Mycoplasma cynos real-time PCR assay.</title>
        <authorList>
            <person name="Tallmadge R.L."/>
            <person name="Mitchell P.K."/>
            <person name="Goodman L."/>
        </authorList>
    </citation>
    <scope>NUCLEOTIDE SEQUENCE [LARGE SCALE GENOMIC DNA]</scope>
    <source>
        <strain evidence="2 3">1642</strain>
    </source>
</reference>
<dbReference type="PANTHER" id="PTHR47618">
    <property type="entry name" value="BIFUNCTIONAL OLIGORIBONUCLEASE AND PAP PHOSPHATASE NRNA"/>
    <property type="match status" value="1"/>
</dbReference>
<feature type="domain" description="DHHA1" evidence="1">
    <location>
        <begin position="216"/>
        <end position="303"/>
    </location>
</feature>
<gene>
    <name evidence="2" type="ORF">E1I18_01755</name>
</gene>
<dbReference type="Gene3D" id="3.10.310.30">
    <property type="match status" value="1"/>
</dbReference>
<name>A0A507SK31_9BACT</name>
<comment type="caution">
    <text evidence="2">The sequence shown here is derived from an EMBL/GenBank/DDBJ whole genome shotgun (WGS) entry which is preliminary data.</text>
</comment>
<accession>A0A507SK31</accession>
<organism evidence="2 3">
    <name type="scientific">Mycoplasmopsis mucosicanis</name>
    <dbReference type="NCBI Taxonomy" id="458208"/>
    <lineage>
        <taxon>Bacteria</taxon>
        <taxon>Bacillati</taxon>
        <taxon>Mycoplasmatota</taxon>
        <taxon>Mycoplasmoidales</taxon>
        <taxon>Metamycoplasmataceae</taxon>
        <taxon>Mycoplasmopsis</taxon>
    </lineage>
</organism>
<dbReference type="RefSeq" id="WP_141483884.1">
    <property type="nucleotide sequence ID" value="NZ_SMDN01000005.1"/>
</dbReference>
<dbReference type="GO" id="GO:0003676">
    <property type="term" value="F:nucleic acid binding"/>
    <property type="evidence" value="ECO:0007669"/>
    <property type="project" value="InterPro"/>
</dbReference>
<dbReference type="OrthoDB" id="9803668at2"/>
<dbReference type="EMBL" id="SMDN01000005">
    <property type="protein sequence ID" value="TQC51611.1"/>
    <property type="molecule type" value="Genomic_DNA"/>
</dbReference>
<proteinExistence type="predicted"/>
<dbReference type="Proteomes" id="UP000320801">
    <property type="component" value="Unassembled WGS sequence"/>
</dbReference>
<dbReference type="Gene3D" id="3.90.1640.10">
    <property type="entry name" value="inorganic pyrophosphatase (n-terminal core)"/>
    <property type="match status" value="1"/>
</dbReference>
<dbReference type="PANTHER" id="PTHR47618:SF1">
    <property type="entry name" value="BIFUNCTIONAL OLIGORIBONUCLEASE AND PAP PHOSPHATASE NRNA"/>
    <property type="match status" value="1"/>
</dbReference>
<dbReference type="InterPro" id="IPR038763">
    <property type="entry name" value="DHH_sf"/>
</dbReference>
<keyword evidence="3" id="KW-1185">Reference proteome</keyword>